<dbReference type="SUPFAM" id="SSF52540">
    <property type="entry name" value="P-loop containing nucleoside triphosphate hydrolases"/>
    <property type="match status" value="1"/>
</dbReference>
<evidence type="ECO:0000313" key="2">
    <source>
        <dbReference type="Proteomes" id="UP000219467"/>
    </source>
</evidence>
<dbReference type="RefSeq" id="WP_141400076.1">
    <property type="nucleotide sequence ID" value="NZ_OAOQ01000019.1"/>
</dbReference>
<dbReference type="OrthoDB" id="547419at2"/>
<sequence>MKPDLALHAGLPKTGTTALQSRLAASRAALLGAGWLYPQTETANAHHFLALSLDFANRGPRLMVSRYGRDNGPAVFDRMWTRMLAEIEACRPAGVILSTEYVSSRIGLPGGDMLCERLRETFGNIHVTLYLRQPSTWLTSMLQQTVKYSGLLTQPRPISWRKDIELWESRFPGCVAVRKYERNGLRSGDIAEDFLFHALGREDIPLAPAVQVNETMSAEAALLMQDFQIRHQPDKDDIPTSEKRRFRERLREADRQVTPQAPPKLRADIWMRDRPTFCG</sequence>
<name>A0A285D2W2_9RHOB</name>
<proteinExistence type="predicted"/>
<reference evidence="2" key="1">
    <citation type="submission" date="2017-08" db="EMBL/GenBank/DDBJ databases">
        <authorList>
            <person name="Varghese N."/>
            <person name="Submissions S."/>
        </authorList>
    </citation>
    <scope>NUCLEOTIDE SEQUENCE [LARGE SCALE GENOMIC DNA]</scope>
    <source>
        <strain evidence="2">JA234</strain>
    </source>
</reference>
<accession>A0A285D2W2</accession>
<gene>
    <name evidence="1" type="ORF">SAMN05878503_11941</name>
</gene>
<protein>
    <recommendedName>
        <fullName evidence="3">Sulfotransferase family protein</fullName>
    </recommendedName>
</protein>
<organism evidence="1 2">
    <name type="scientific">Cereibacter ovatus</name>
    <dbReference type="NCBI Taxonomy" id="439529"/>
    <lineage>
        <taxon>Bacteria</taxon>
        <taxon>Pseudomonadati</taxon>
        <taxon>Pseudomonadota</taxon>
        <taxon>Alphaproteobacteria</taxon>
        <taxon>Rhodobacterales</taxon>
        <taxon>Paracoccaceae</taxon>
        <taxon>Cereibacter</taxon>
    </lineage>
</organism>
<dbReference type="Proteomes" id="UP000219467">
    <property type="component" value="Unassembled WGS sequence"/>
</dbReference>
<dbReference type="EMBL" id="OAOQ01000019">
    <property type="protein sequence ID" value="SNX74109.1"/>
    <property type="molecule type" value="Genomic_DNA"/>
</dbReference>
<dbReference type="InterPro" id="IPR027417">
    <property type="entry name" value="P-loop_NTPase"/>
</dbReference>
<evidence type="ECO:0008006" key="3">
    <source>
        <dbReference type="Google" id="ProtNLM"/>
    </source>
</evidence>
<keyword evidence="2" id="KW-1185">Reference proteome</keyword>
<dbReference type="Gene3D" id="3.40.50.300">
    <property type="entry name" value="P-loop containing nucleotide triphosphate hydrolases"/>
    <property type="match status" value="1"/>
</dbReference>
<evidence type="ECO:0000313" key="1">
    <source>
        <dbReference type="EMBL" id="SNX74109.1"/>
    </source>
</evidence>
<dbReference type="AlphaFoldDB" id="A0A285D2W2"/>